<dbReference type="RefSeq" id="WP_087034112.1">
    <property type="nucleotide sequence ID" value="NZ_FJNE01000010.1"/>
</dbReference>
<evidence type="ECO:0008006" key="3">
    <source>
        <dbReference type="Google" id="ProtNLM"/>
    </source>
</evidence>
<protein>
    <recommendedName>
        <fullName evidence="3">Nucleic acid-binding protein</fullName>
    </recommendedName>
</protein>
<evidence type="ECO:0000313" key="1">
    <source>
        <dbReference type="EMBL" id="CZR01133.1"/>
    </source>
</evidence>
<proteinExistence type="predicted"/>
<accession>A0A143YXP7</accession>
<evidence type="ECO:0000313" key="2">
    <source>
        <dbReference type="Proteomes" id="UP000242754"/>
    </source>
</evidence>
<dbReference type="OrthoDB" id="1644422at2"/>
<keyword evidence="2" id="KW-1185">Reference proteome</keyword>
<reference evidence="1 2" key="1">
    <citation type="submission" date="2016-02" db="EMBL/GenBank/DDBJ databases">
        <authorList>
            <person name="Wen L."/>
            <person name="He K."/>
            <person name="Yang H."/>
        </authorList>
    </citation>
    <scope>NUCLEOTIDE SEQUENCE [LARGE SCALE GENOMIC DNA]</scope>
    <source>
        <strain evidence="1">Trichococcus palustris</strain>
    </source>
</reference>
<gene>
    <name evidence="1" type="ORF">Tpal_2608</name>
</gene>
<dbReference type="EMBL" id="FJNE01000010">
    <property type="protein sequence ID" value="CZR01133.1"/>
    <property type="molecule type" value="Genomic_DNA"/>
</dbReference>
<dbReference type="AlphaFoldDB" id="A0A143YXP7"/>
<dbReference type="Proteomes" id="UP000242754">
    <property type="component" value="Unassembled WGS sequence"/>
</dbReference>
<name>A0A143YXP7_9LACT</name>
<sequence length="66" mass="7137">MAKCADCNMDLMKGLTLHTQGVYQVEVSKGKTLNDSVRASLEAAVCPGCSKVSFYLPEEELAKLVD</sequence>
<organism evidence="1 2">
    <name type="scientific">Trichococcus palustris</name>
    <dbReference type="NCBI Taxonomy" id="140314"/>
    <lineage>
        <taxon>Bacteria</taxon>
        <taxon>Bacillati</taxon>
        <taxon>Bacillota</taxon>
        <taxon>Bacilli</taxon>
        <taxon>Lactobacillales</taxon>
        <taxon>Carnobacteriaceae</taxon>
        <taxon>Trichococcus</taxon>
    </lineage>
</organism>